<evidence type="ECO:0000256" key="2">
    <source>
        <dbReference type="RuleBase" id="RU000461"/>
    </source>
</evidence>
<dbReference type="SUPFAM" id="SSF48264">
    <property type="entry name" value="Cytochrome P450"/>
    <property type="match status" value="1"/>
</dbReference>
<evidence type="ECO:0000313" key="5">
    <source>
        <dbReference type="Proteomes" id="UP001501470"/>
    </source>
</evidence>
<dbReference type="InterPro" id="IPR036396">
    <property type="entry name" value="Cyt_P450_sf"/>
</dbReference>
<feature type="region of interest" description="Disordered" evidence="3">
    <location>
        <begin position="1"/>
        <end position="36"/>
    </location>
</feature>
<dbReference type="InterPro" id="IPR001128">
    <property type="entry name" value="Cyt_P450"/>
</dbReference>
<sequence length="427" mass="46685">MHAAVASDDSDAMTVTHSTETDVAPDAAPAYPLQRECPYKPSAGTAKLREPGPIIRVRLYNGRTAWLVTGPAEVRALLADPAMSSMATWDDYPVIDESHLHMRASKEMAQEVEGGFPEVLFGVDPPVHTRQRKMLLPSFTNRKVQTLRPIIQRIVDERLDAMLAKPQPADFLADFAAPVPMMVVCLFLGVPYAERDFFEGPMHDLVVPEKAEAAWEEFTVYLERLVDKKMTEPGEGLIDDLIASHVRSGELSRDELVAFAMAILMAGTVTTTSAIALGTLALLDHEGQYEALVADPSLVPGAIEEILRTVNLVEQLSRVATADVEIGGVTIKAGDGILLSCAAANLDPSVTSHPDEFDITRPPTGALAFSYGLHHCMGHNLARLELEVVLRTLADRVPKLRPAVPTAEIPWYFDFTVSRLTSFPVTW</sequence>
<evidence type="ECO:0000313" key="4">
    <source>
        <dbReference type="EMBL" id="GAA1548045.1"/>
    </source>
</evidence>
<dbReference type="CDD" id="cd11030">
    <property type="entry name" value="CYP105-like"/>
    <property type="match status" value="1"/>
</dbReference>
<dbReference type="Proteomes" id="UP001501470">
    <property type="component" value="Unassembled WGS sequence"/>
</dbReference>
<keyword evidence="2" id="KW-0479">Metal-binding</keyword>
<name>A0ABN2BWB3_9ACTN</name>
<comment type="caution">
    <text evidence="4">The sequence shown here is derived from an EMBL/GenBank/DDBJ whole genome shotgun (WGS) entry which is preliminary data.</text>
</comment>
<keyword evidence="5" id="KW-1185">Reference proteome</keyword>
<evidence type="ECO:0000256" key="1">
    <source>
        <dbReference type="ARBA" id="ARBA00010617"/>
    </source>
</evidence>
<dbReference type="PANTHER" id="PTHR46696:SF1">
    <property type="entry name" value="CYTOCHROME P450 YJIB-RELATED"/>
    <property type="match status" value="1"/>
</dbReference>
<evidence type="ECO:0000256" key="3">
    <source>
        <dbReference type="SAM" id="MobiDB-lite"/>
    </source>
</evidence>
<dbReference type="PANTHER" id="PTHR46696">
    <property type="entry name" value="P450, PUTATIVE (EUROFUNG)-RELATED"/>
    <property type="match status" value="1"/>
</dbReference>
<dbReference type="Pfam" id="PF00067">
    <property type="entry name" value="p450"/>
    <property type="match status" value="1"/>
</dbReference>
<keyword evidence="2" id="KW-0408">Iron</keyword>
<protein>
    <submittedName>
        <fullName evidence="4">Cytochrome P450</fullName>
    </submittedName>
</protein>
<proteinExistence type="inferred from homology"/>
<comment type="similarity">
    <text evidence="1 2">Belongs to the cytochrome P450 family.</text>
</comment>
<accession>A0ABN2BWB3</accession>
<keyword evidence="2" id="KW-0560">Oxidoreductase</keyword>
<dbReference type="PRINTS" id="PR00359">
    <property type="entry name" value="BP450"/>
</dbReference>
<keyword evidence="2" id="KW-0503">Monooxygenase</keyword>
<dbReference type="InterPro" id="IPR017972">
    <property type="entry name" value="Cyt_P450_CS"/>
</dbReference>
<dbReference type="InterPro" id="IPR002397">
    <property type="entry name" value="Cyt_P450_B"/>
</dbReference>
<dbReference type="PRINTS" id="PR00385">
    <property type="entry name" value="P450"/>
</dbReference>
<dbReference type="PROSITE" id="PS00086">
    <property type="entry name" value="CYTOCHROME_P450"/>
    <property type="match status" value="1"/>
</dbReference>
<keyword evidence="2" id="KW-0349">Heme</keyword>
<reference evidence="4 5" key="1">
    <citation type="journal article" date="2019" name="Int. J. Syst. Evol. Microbiol.">
        <title>The Global Catalogue of Microorganisms (GCM) 10K type strain sequencing project: providing services to taxonomists for standard genome sequencing and annotation.</title>
        <authorList>
            <consortium name="The Broad Institute Genomics Platform"/>
            <consortium name="The Broad Institute Genome Sequencing Center for Infectious Disease"/>
            <person name="Wu L."/>
            <person name="Ma J."/>
        </authorList>
    </citation>
    <scope>NUCLEOTIDE SEQUENCE [LARGE SCALE GENOMIC DNA]</scope>
    <source>
        <strain evidence="4 5">JCM 15933</strain>
    </source>
</reference>
<dbReference type="Gene3D" id="1.10.630.10">
    <property type="entry name" value="Cytochrome P450"/>
    <property type="match status" value="1"/>
</dbReference>
<dbReference type="EMBL" id="BAAAQD010000020">
    <property type="protein sequence ID" value="GAA1548045.1"/>
    <property type="molecule type" value="Genomic_DNA"/>
</dbReference>
<gene>
    <name evidence="4" type="ORF">GCM10009827_080420</name>
</gene>
<organism evidence="4 5">
    <name type="scientific">Dactylosporangium maewongense</name>
    <dbReference type="NCBI Taxonomy" id="634393"/>
    <lineage>
        <taxon>Bacteria</taxon>
        <taxon>Bacillati</taxon>
        <taxon>Actinomycetota</taxon>
        <taxon>Actinomycetes</taxon>
        <taxon>Micromonosporales</taxon>
        <taxon>Micromonosporaceae</taxon>
        <taxon>Dactylosporangium</taxon>
    </lineage>
</organism>